<dbReference type="Gene3D" id="3.40.630.30">
    <property type="match status" value="1"/>
</dbReference>
<dbReference type="AlphaFoldDB" id="A0A5B8VFR6"/>
<evidence type="ECO:0000259" key="1">
    <source>
        <dbReference type="PROSITE" id="PS51186"/>
    </source>
</evidence>
<feature type="domain" description="N-acetyltransferase" evidence="1">
    <location>
        <begin position="9"/>
        <end position="170"/>
    </location>
</feature>
<keyword evidence="2" id="KW-0808">Transferase</keyword>
<proteinExistence type="predicted"/>
<dbReference type="RefSeq" id="WP_147192801.1">
    <property type="nucleotide sequence ID" value="NZ_CP042435.1"/>
</dbReference>
<dbReference type="EMBL" id="CP042435">
    <property type="protein sequence ID" value="QEC69925.1"/>
    <property type="molecule type" value="Genomic_DNA"/>
</dbReference>
<sequence>MLIFETPRLIVRQYTIDDADNFFSLNGDEEVMRHIRKTMNKEDSDKFLQQNIEFYIANPKLGRWAVEEKATKKFVGSFALIPLPFEDEKDKLQLGYSLLPAEWGKGYATELTAIGRDYFFDNHMFDELHGITTIANVPSQKVLLKCGFSENGTKQEGEELLQRFIRMRNR</sequence>
<organism evidence="2 3">
    <name type="scientific">Panacibacter ginsenosidivorans</name>
    <dbReference type="NCBI Taxonomy" id="1813871"/>
    <lineage>
        <taxon>Bacteria</taxon>
        <taxon>Pseudomonadati</taxon>
        <taxon>Bacteroidota</taxon>
        <taxon>Chitinophagia</taxon>
        <taxon>Chitinophagales</taxon>
        <taxon>Chitinophagaceae</taxon>
        <taxon>Panacibacter</taxon>
    </lineage>
</organism>
<reference evidence="2 3" key="1">
    <citation type="journal article" date="2016" name="Int. J. Syst. Evol. Microbiol.">
        <title>Panacibacter ginsenosidivorans gen. nov., sp. nov., with ginsenoside converting activity isolated from soil of a ginseng field.</title>
        <authorList>
            <person name="Siddiqi M.Z."/>
            <person name="Muhammad Shafi S."/>
            <person name="Choi K.D."/>
            <person name="Im W.T."/>
        </authorList>
    </citation>
    <scope>NUCLEOTIDE SEQUENCE [LARGE SCALE GENOMIC DNA]</scope>
    <source>
        <strain evidence="2 3">Gsoil1550</strain>
    </source>
</reference>
<dbReference type="GO" id="GO:0016747">
    <property type="term" value="F:acyltransferase activity, transferring groups other than amino-acyl groups"/>
    <property type="evidence" value="ECO:0007669"/>
    <property type="project" value="InterPro"/>
</dbReference>
<dbReference type="PANTHER" id="PTHR43792:SF1">
    <property type="entry name" value="N-ACETYLTRANSFERASE DOMAIN-CONTAINING PROTEIN"/>
    <property type="match status" value="1"/>
</dbReference>
<dbReference type="InterPro" id="IPR000182">
    <property type="entry name" value="GNAT_dom"/>
</dbReference>
<gene>
    <name evidence="2" type="ORF">FRZ67_22460</name>
</gene>
<dbReference type="InterPro" id="IPR051531">
    <property type="entry name" value="N-acetyltransferase"/>
</dbReference>
<dbReference type="PANTHER" id="PTHR43792">
    <property type="entry name" value="GNAT FAMILY, PUTATIVE (AFU_ORTHOLOGUE AFUA_3G00765)-RELATED-RELATED"/>
    <property type="match status" value="1"/>
</dbReference>
<dbReference type="KEGG" id="pgin:FRZ67_22460"/>
<dbReference type="PROSITE" id="PS51186">
    <property type="entry name" value="GNAT"/>
    <property type="match status" value="1"/>
</dbReference>
<accession>A0A5B8VFR6</accession>
<dbReference type="SUPFAM" id="SSF55729">
    <property type="entry name" value="Acyl-CoA N-acyltransferases (Nat)"/>
    <property type="match status" value="1"/>
</dbReference>
<evidence type="ECO:0000313" key="2">
    <source>
        <dbReference type="EMBL" id="QEC69925.1"/>
    </source>
</evidence>
<name>A0A5B8VFR6_9BACT</name>
<keyword evidence="3" id="KW-1185">Reference proteome</keyword>
<dbReference type="Proteomes" id="UP000321533">
    <property type="component" value="Chromosome"/>
</dbReference>
<evidence type="ECO:0000313" key="3">
    <source>
        <dbReference type="Proteomes" id="UP000321533"/>
    </source>
</evidence>
<protein>
    <submittedName>
        <fullName evidence="2">GNAT family N-acetyltransferase</fullName>
    </submittedName>
</protein>
<dbReference type="Pfam" id="PF13302">
    <property type="entry name" value="Acetyltransf_3"/>
    <property type="match status" value="1"/>
</dbReference>
<dbReference type="InterPro" id="IPR016181">
    <property type="entry name" value="Acyl_CoA_acyltransferase"/>
</dbReference>
<dbReference type="OrthoDB" id="9811523at2"/>